<protein>
    <submittedName>
        <fullName evidence="1">Uncharacterized protein</fullName>
    </submittedName>
</protein>
<feature type="non-terminal residue" evidence="1">
    <location>
        <position position="120"/>
    </location>
</feature>
<evidence type="ECO:0000313" key="2">
    <source>
        <dbReference type="Proteomes" id="UP000054549"/>
    </source>
</evidence>
<gene>
    <name evidence="1" type="ORF">M378DRAFT_54148</name>
</gene>
<dbReference type="Proteomes" id="UP000054549">
    <property type="component" value="Unassembled WGS sequence"/>
</dbReference>
<accession>A0A0C2RVZ1</accession>
<keyword evidence="2" id="KW-1185">Reference proteome</keyword>
<dbReference type="EMBL" id="KN818763">
    <property type="protein sequence ID" value="KIL54405.1"/>
    <property type="molecule type" value="Genomic_DNA"/>
</dbReference>
<dbReference type="HOGENOM" id="CLU_059013_2_0_1"/>
<sequence length="120" mass="13315">AVVKIYDDRAGHLLKSLIKKSVFIAGSNRRLRAWINKPASRQCVVCQRWGHTQQICGSRSPFCATCGGPHPTVTHFQDCEACHQAGHDPVNCTHVKCINCNGPHTANSQECEWYKARANS</sequence>
<reference evidence="1 2" key="1">
    <citation type="submission" date="2014-04" db="EMBL/GenBank/DDBJ databases">
        <title>Evolutionary Origins and Diversification of the Mycorrhizal Mutualists.</title>
        <authorList>
            <consortium name="DOE Joint Genome Institute"/>
            <consortium name="Mycorrhizal Genomics Consortium"/>
            <person name="Kohler A."/>
            <person name="Kuo A."/>
            <person name="Nagy L.G."/>
            <person name="Floudas D."/>
            <person name="Copeland A."/>
            <person name="Barry K.W."/>
            <person name="Cichocki N."/>
            <person name="Veneault-Fourrey C."/>
            <person name="LaButti K."/>
            <person name="Lindquist E.A."/>
            <person name="Lipzen A."/>
            <person name="Lundell T."/>
            <person name="Morin E."/>
            <person name="Murat C."/>
            <person name="Riley R."/>
            <person name="Ohm R."/>
            <person name="Sun H."/>
            <person name="Tunlid A."/>
            <person name="Henrissat B."/>
            <person name="Grigoriev I.V."/>
            <person name="Hibbett D.S."/>
            <person name="Martin F."/>
        </authorList>
    </citation>
    <scope>NUCLEOTIDE SEQUENCE [LARGE SCALE GENOMIC DNA]</scope>
    <source>
        <strain evidence="1 2">Koide BX008</strain>
    </source>
</reference>
<dbReference type="OrthoDB" id="10035396at2759"/>
<feature type="non-terminal residue" evidence="1">
    <location>
        <position position="1"/>
    </location>
</feature>
<proteinExistence type="predicted"/>
<dbReference type="InParanoid" id="A0A0C2RVZ1"/>
<dbReference type="AlphaFoldDB" id="A0A0C2RVZ1"/>
<evidence type="ECO:0000313" key="1">
    <source>
        <dbReference type="EMBL" id="KIL54405.1"/>
    </source>
</evidence>
<dbReference type="STRING" id="946122.A0A0C2RVZ1"/>
<organism evidence="1 2">
    <name type="scientific">Amanita muscaria (strain Koide BX008)</name>
    <dbReference type="NCBI Taxonomy" id="946122"/>
    <lineage>
        <taxon>Eukaryota</taxon>
        <taxon>Fungi</taxon>
        <taxon>Dikarya</taxon>
        <taxon>Basidiomycota</taxon>
        <taxon>Agaricomycotina</taxon>
        <taxon>Agaricomycetes</taxon>
        <taxon>Agaricomycetidae</taxon>
        <taxon>Agaricales</taxon>
        <taxon>Pluteineae</taxon>
        <taxon>Amanitaceae</taxon>
        <taxon>Amanita</taxon>
    </lineage>
</organism>
<name>A0A0C2RVZ1_AMAMK</name>